<evidence type="ECO:0000313" key="3">
    <source>
        <dbReference type="EMBL" id="CAH3171903.1"/>
    </source>
</evidence>
<feature type="compositionally biased region" description="Basic residues" evidence="1">
    <location>
        <begin position="692"/>
        <end position="706"/>
    </location>
</feature>
<feature type="domain" description="Little elongation complex subunit 2 C-terminal" evidence="2">
    <location>
        <begin position="423"/>
        <end position="625"/>
    </location>
</feature>
<accession>A0ABN8QXY8</accession>
<evidence type="ECO:0000259" key="2">
    <source>
        <dbReference type="Pfam" id="PF10505"/>
    </source>
</evidence>
<comment type="caution">
    <text evidence="3">The sequence shown here is derived from an EMBL/GenBank/DDBJ whole genome shotgun (WGS) entry which is preliminary data.</text>
</comment>
<feature type="compositionally biased region" description="Polar residues" evidence="1">
    <location>
        <begin position="676"/>
        <end position="691"/>
    </location>
</feature>
<dbReference type="InterPro" id="IPR019535">
    <property type="entry name" value="ICE2_C"/>
</dbReference>
<sequence>RLKSSSPAAIQDEVFFTHESYKKYSCLPSFVEFLDKHLKATKDGGSDIESSYGNSSITDLPFMSEGYNVQGANRIGAEGDRSNSTPASVGPQMEFPFVSKVSIESQKLLMETLQMIKCRELAKVDLEKMQTVQDLKIKVLTEQEEFQKFVYKHAKANHHLYNYIHPNGWDYFKAKTEEKLMEVNAHYPQQYSLQETIGLAVGAVFKSDAVLTFEQTLLQVGNVPLLSPPASTGLLLSEVTSSLKQRLKTPTTQTSKVVSEDPVAMDLARKHKVDIVISSSGLNTLLDNHAPDYGKQWQLPVTVQRLEGAQGHSSNQRVVFIDKSLPPQNIDPRLVNWKYFKYALRKLLCTKTGPQNTTLKTDKTEEDKSVTAAALSEHNTRKRQAVEEENELQELKKPKVAKSSSSPEINPCERERDSSITDETRRYFVYNLWRFGKLKILIRCSVDAYRSDPDKQNSFTFFNVLPKLEYLPSLGHEKLTRSETARLWLHGYTRPQTKIMCGRINVFNSALLRVDELSPNDVLQQGTDFNPAQGMKMVFQIFQALMRLPESKFILSHKSGELHSCLYKSFGFSKSSSRSSFEVHTLKTPVMTNFSEATIPWVPIDCNLFLPWQIRKKRVPCTFPAVLEKDLALMAQKEQEAKAKKSKMNKKKGKKKYKGKAGGFTPRKPKPEHAAQHSSDMADQGRKPQNTKSHKKFHKRWQKGRRSALSANFYDTQPVEKESEVFSAARMASDPVTYDDIDF</sequence>
<dbReference type="PANTHER" id="PTHR14633:SF3">
    <property type="entry name" value="LITTLE ELONGATION COMPLEX SUBUNIT 2"/>
    <property type="match status" value="1"/>
</dbReference>
<reference evidence="3 4" key="1">
    <citation type="submission" date="2022-05" db="EMBL/GenBank/DDBJ databases">
        <authorList>
            <consortium name="Genoscope - CEA"/>
            <person name="William W."/>
        </authorList>
    </citation>
    <scope>NUCLEOTIDE SEQUENCE [LARGE SCALE GENOMIC DNA]</scope>
</reference>
<feature type="compositionally biased region" description="Basic and acidic residues" evidence="1">
    <location>
        <begin position="360"/>
        <end position="369"/>
    </location>
</feature>
<protein>
    <recommendedName>
        <fullName evidence="2">Little elongation complex subunit 2 C-terminal domain-containing protein</fullName>
    </recommendedName>
</protein>
<feature type="non-terminal residue" evidence="3">
    <location>
        <position position="1"/>
    </location>
</feature>
<organism evidence="3 4">
    <name type="scientific">Porites lobata</name>
    <dbReference type="NCBI Taxonomy" id="104759"/>
    <lineage>
        <taxon>Eukaryota</taxon>
        <taxon>Metazoa</taxon>
        <taxon>Cnidaria</taxon>
        <taxon>Anthozoa</taxon>
        <taxon>Hexacorallia</taxon>
        <taxon>Scleractinia</taxon>
        <taxon>Fungiina</taxon>
        <taxon>Poritidae</taxon>
        <taxon>Porites</taxon>
    </lineage>
</organism>
<feature type="region of interest" description="Disordered" evidence="1">
    <location>
        <begin position="641"/>
        <end position="715"/>
    </location>
</feature>
<dbReference type="PANTHER" id="PTHR14633">
    <property type="entry name" value="LITTLE ELONGATION COMPLEX SUBUNIT 2"/>
    <property type="match status" value="1"/>
</dbReference>
<dbReference type="Proteomes" id="UP001159405">
    <property type="component" value="Unassembled WGS sequence"/>
</dbReference>
<proteinExistence type="predicted"/>
<dbReference type="EMBL" id="CALNXK010000168">
    <property type="protein sequence ID" value="CAH3171903.1"/>
    <property type="molecule type" value="Genomic_DNA"/>
</dbReference>
<keyword evidence="4" id="KW-1185">Reference proteome</keyword>
<evidence type="ECO:0000313" key="4">
    <source>
        <dbReference type="Proteomes" id="UP001159405"/>
    </source>
</evidence>
<evidence type="ECO:0000256" key="1">
    <source>
        <dbReference type="SAM" id="MobiDB-lite"/>
    </source>
</evidence>
<gene>
    <name evidence="3" type="ORF">PLOB_00012217</name>
</gene>
<feature type="compositionally biased region" description="Basic residues" evidence="1">
    <location>
        <begin position="644"/>
        <end position="659"/>
    </location>
</feature>
<feature type="region of interest" description="Disordered" evidence="1">
    <location>
        <begin position="353"/>
        <end position="417"/>
    </location>
</feature>
<name>A0ABN8QXY8_9CNID</name>
<dbReference type="Pfam" id="PF10505">
    <property type="entry name" value="NARG2_C"/>
    <property type="match status" value="1"/>
</dbReference>